<dbReference type="InterPro" id="IPR007318">
    <property type="entry name" value="Phopholipid_MeTrfase"/>
</dbReference>
<reference evidence="6 7" key="1">
    <citation type="submission" date="2020-08" db="EMBL/GenBank/DDBJ databases">
        <title>Genomic Encyclopedia of Type Strains, Phase IV (KMG-V): Genome sequencing to study the core and pangenomes of soil and plant-associated prokaryotes.</title>
        <authorList>
            <person name="Whitman W."/>
        </authorList>
    </citation>
    <scope>NUCLEOTIDE SEQUENCE [LARGE SCALE GENOMIC DNA]</scope>
    <source>
        <strain evidence="6 7">M8UP14</strain>
    </source>
</reference>
<organism evidence="6 7">
    <name type="scientific">Granulicella aggregans</name>
    <dbReference type="NCBI Taxonomy" id="474949"/>
    <lineage>
        <taxon>Bacteria</taxon>
        <taxon>Pseudomonadati</taxon>
        <taxon>Acidobacteriota</taxon>
        <taxon>Terriglobia</taxon>
        <taxon>Terriglobales</taxon>
        <taxon>Acidobacteriaceae</taxon>
        <taxon>Granulicella</taxon>
    </lineage>
</organism>
<evidence type="ECO:0000313" key="6">
    <source>
        <dbReference type="EMBL" id="MBB5055945.1"/>
    </source>
</evidence>
<dbReference type="GO" id="GO:0012505">
    <property type="term" value="C:endomembrane system"/>
    <property type="evidence" value="ECO:0007669"/>
    <property type="project" value="UniProtKB-SubCell"/>
</dbReference>
<sequence length="193" mass="21510">MNEQGTKKSRTTWQKIARRIRVPLGFVFAAVFLWLARPTWQSMLGSLLLVLPGLWLRGYAAGYVRKNSELTTTGPYAHTRNPLYLGSMAIAFGFAAASGRWVIFIVLAALFLAIYLPTILSEEEYLRAHFSEFDAYAAKVPRLLPRLTPASTGQTAGTFSRPLYLHHREYNAAMGSAAIYAALAARLWFLAAH</sequence>
<gene>
    <name evidence="6" type="ORF">HDF16_000614</name>
</gene>
<dbReference type="Proteomes" id="UP000540989">
    <property type="component" value="Unassembled WGS sequence"/>
</dbReference>
<feature type="transmembrane region" description="Helical" evidence="5">
    <location>
        <begin position="170"/>
        <end position="189"/>
    </location>
</feature>
<accession>A0A7W7Z9U7</accession>
<dbReference type="GO" id="GO:0032259">
    <property type="term" value="P:methylation"/>
    <property type="evidence" value="ECO:0007669"/>
    <property type="project" value="UniProtKB-KW"/>
</dbReference>
<keyword evidence="4 5" id="KW-0472">Membrane</keyword>
<dbReference type="Pfam" id="PF04191">
    <property type="entry name" value="PEMT"/>
    <property type="match status" value="1"/>
</dbReference>
<keyword evidence="6" id="KW-0489">Methyltransferase</keyword>
<dbReference type="Gene3D" id="1.20.120.1630">
    <property type="match status" value="1"/>
</dbReference>
<evidence type="ECO:0000256" key="1">
    <source>
        <dbReference type="ARBA" id="ARBA00004127"/>
    </source>
</evidence>
<dbReference type="RefSeq" id="WP_184213666.1">
    <property type="nucleotide sequence ID" value="NZ_JACHIP010000001.1"/>
</dbReference>
<evidence type="ECO:0000256" key="2">
    <source>
        <dbReference type="ARBA" id="ARBA00022692"/>
    </source>
</evidence>
<protein>
    <submittedName>
        <fullName evidence="6">Protein-S-isoprenylcysteine O-methyltransferase Ste14</fullName>
    </submittedName>
</protein>
<name>A0A7W7Z9U7_9BACT</name>
<dbReference type="EMBL" id="JACHIP010000001">
    <property type="protein sequence ID" value="MBB5055945.1"/>
    <property type="molecule type" value="Genomic_DNA"/>
</dbReference>
<keyword evidence="7" id="KW-1185">Reference proteome</keyword>
<keyword evidence="3 5" id="KW-1133">Transmembrane helix</keyword>
<dbReference type="GO" id="GO:0008168">
    <property type="term" value="F:methyltransferase activity"/>
    <property type="evidence" value="ECO:0007669"/>
    <property type="project" value="UniProtKB-KW"/>
</dbReference>
<feature type="transmembrane region" description="Helical" evidence="5">
    <location>
        <begin position="20"/>
        <end position="37"/>
    </location>
</feature>
<evidence type="ECO:0000256" key="5">
    <source>
        <dbReference type="SAM" id="Phobius"/>
    </source>
</evidence>
<dbReference type="AlphaFoldDB" id="A0A7W7Z9U7"/>
<feature type="transmembrane region" description="Helical" evidence="5">
    <location>
        <begin position="83"/>
        <end position="116"/>
    </location>
</feature>
<proteinExistence type="predicted"/>
<keyword evidence="2 5" id="KW-0812">Transmembrane</keyword>
<comment type="caution">
    <text evidence="6">The sequence shown here is derived from an EMBL/GenBank/DDBJ whole genome shotgun (WGS) entry which is preliminary data.</text>
</comment>
<feature type="transmembrane region" description="Helical" evidence="5">
    <location>
        <begin position="43"/>
        <end position="62"/>
    </location>
</feature>
<evidence type="ECO:0000256" key="4">
    <source>
        <dbReference type="ARBA" id="ARBA00023136"/>
    </source>
</evidence>
<evidence type="ECO:0000313" key="7">
    <source>
        <dbReference type="Proteomes" id="UP000540989"/>
    </source>
</evidence>
<comment type="subcellular location">
    <subcellularLocation>
        <location evidence="1">Endomembrane system</location>
        <topology evidence="1">Multi-pass membrane protein</topology>
    </subcellularLocation>
</comment>
<evidence type="ECO:0000256" key="3">
    <source>
        <dbReference type="ARBA" id="ARBA00022989"/>
    </source>
</evidence>
<keyword evidence="6" id="KW-0808">Transferase</keyword>